<dbReference type="Proteomes" id="UP000765509">
    <property type="component" value="Unassembled WGS sequence"/>
</dbReference>
<reference evidence="2" key="1">
    <citation type="submission" date="2021-03" db="EMBL/GenBank/DDBJ databases">
        <title>Draft genome sequence of rust myrtle Austropuccinia psidii MF-1, a brazilian biotype.</title>
        <authorList>
            <person name="Quecine M.C."/>
            <person name="Pachon D.M.R."/>
            <person name="Bonatelli M.L."/>
            <person name="Correr F.H."/>
            <person name="Franceschini L.M."/>
            <person name="Leite T.F."/>
            <person name="Margarido G.R.A."/>
            <person name="Almeida C.A."/>
            <person name="Ferrarezi J.A."/>
            <person name="Labate C.A."/>
        </authorList>
    </citation>
    <scope>NUCLEOTIDE SEQUENCE</scope>
    <source>
        <strain evidence="2">MF-1</strain>
    </source>
</reference>
<evidence type="ECO:0000313" key="3">
    <source>
        <dbReference type="Proteomes" id="UP000765509"/>
    </source>
</evidence>
<dbReference type="AlphaFoldDB" id="A0A9Q3EST3"/>
<comment type="caution">
    <text evidence="2">The sequence shown here is derived from an EMBL/GenBank/DDBJ whole genome shotgun (WGS) entry which is preliminary data.</text>
</comment>
<accession>A0A9Q3EST3</accession>
<sequence length="136" mass="15193">MAKLPYIGYGMDMPYLGPRGLISMVVTQSPLSIDQKKELEMTPALETEAPVASISSKPAPDVSKDKPRGPQKKKRGPKNPQGKGKGKDNWHRPCPQGYRIPKLKPSAGNSLFNMARTLMEVTTKEQERMDRTFPRK</sequence>
<feature type="region of interest" description="Disordered" evidence="1">
    <location>
        <begin position="37"/>
        <end position="108"/>
    </location>
</feature>
<gene>
    <name evidence="2" type="ORF">O181_067148</name>
</gene>
<proteinExistence type="predicted"/>
<dbReference type="EMBL" id="AVOT02033522">
    <property type="protein sequence ID" value="MBW0527433.1"/>
    <property type="molecule type" value="Genomic_DNA"/>
</dbReference>
<organism evidence="2 3">
    <name type="scientific">Austropuccinia psidii MF-1</name>
    <dbReference type="NCBI Taxonomy" id="1389203"/>
    <lineage>
        <taxon>Eukaryota</taxon>
        <taxon>Fungi</taxon>
        <taxon>Dikarya</taxon>
        <taxon>Basidiomycota</taxon>
        <taxon>Pucciniomycotina</taxon>
        <taxon>Pucciniomycetes</taxon>
        <taxon>Pucciniales</taxon>
        <taxon>Sphaerophragmiaceae</taxon>
        <taxon>Austropuccinia</taxon>
    </lineage>
</organism>
<keyword evidence="3" id="KW-1185">Reference proteome</keyword>
<name>A0A9Q3EST3_9BASI</name>
<evidence type="ECO:0000313" key="2">
    <source>
        <dbReference type="EMBL" id="MBW0527433.1"/>
    </source>
</evidence>
<evidence type="ECO:0000256" key="1">
    <source>
        <dbReference type="SAM" id="MobiDB-lite"/>
    </source>
</evidence>
<protein>
    <submittedName>
        <fullName evidence="2">Uncharacterized protein</fullName>
    </submittedName>
</protein>